<proteinExistence type="predicted"/>
<evidence type="ECO:0008006" key="3">
    <source>
        <dbReference type="Google" id="ProtNLM"/>
    </source>
</evidence>
<sequence length="341" mass="39172">MSDLTRENRFHESSIKIREPFIIDPSLCIYSPQENVDSLEHPRIRSWMKFIKNDWEPSPTPKGFKRLALIIPCTKYKPYLTSREHKAINSSLLRDGWEPAGNSDAPSELEKFIEDGDDPRIFHEGSLKKRNLILDRIVISEPLGLVPYQFVYYWKGKQSPATSYDDPGLFESRGTSISPYREDCTATKVSGGKWRWGSSERSSYVHMHNYLAEVIASSLKRVSNNYHCIGAWVSPGLTHRSFLADQKLRKEEGIPQARKIEGGSKKLYGVLDIEPEMLRIMPTIEQLKMSQQKLEKRLKNEGRNSSPRTVRSIYARGDGNDTPLGLKEALEFLLKWLNQID</sequence>
<organism evidence="2">
    <name type="scientific">marine metagenome</name>
    <dbReference type="NCBI Taxonomy" id="408172"/>
    <lineage>
        <taxon>unclassified sequences</taxon>
        <taxon>metagenomes</taxon>
        <taxon>ecological metagenomes</taxon>
    </lineage>
</organism>
<evidence type="ECO:0000313" key="2">
    <source>
        <dbReference type="EMBL" id="SUZ87878.1"/>
    </source>
</evidence>
<protein>
    <recommendedName>
        <fullName evidence="3">DUF5591 domain-containing protein</fullName>
    </recommendedName>
</protein>
<name>A0A381RAB0_9ZZZZ</name>
<gene>
    <name evidence="2" type="ORF">METZ01_LOCUS40732</name>
</gene>
<dbReference type="SUPFAM" id="SSF52141">
    <property type="entry name" value="Uracil-DNA glycosylase-like"/>
    <property type="match status" value="1"/>
</dbReference>
<evidence type="ECO:0000256" key="1">
    <source>
        <dbReference type="SAM" id="MobiDB-lite"/>
    </source>
</evidence>
<dbReference type="Gene3D" id="3.40.50.10630">
    <property type="entry name" value="Uracil-DNA glycosylase-like"/>
    <property type="match status" value="1"/>
</dbReference>
<dbReference type="EMBL" id="UINC01001744">
    <property type="protein sequence ID" value="SUZ87878.1"/>
    <property type="molecule type" value="Genomic_DNA"/>
</dbReference>
<reference evidence="2" key="1">
    <citation type="submission" date="2018-05" db="EMBL/GenBank/DDBJ databases">
        <authorList>
            <person name="Lanie J.A."/>
            <person name="Ng W.-L."/>
            <person name="Kazmierczak K.M."/>
            <person name="Andrzejewski T.M."/>
            <person name="Davidsen T.M."/>
            <person name="Wayne K.J."/>
            <person name="Tettelin H."/>
            <person name="Glass J.I."/>
            <person name="Rusch D."/>
            <person name="Podicherti R."/>
            <person name="Tsui H.-C.T."/>
            <person name="Winkler M.E."/>
        </authorList>
    </citation>
    <scope>NUCLEOTIDE SEQUENCE</scope>
</reference>
<accession>A0A381RAB0</accession>
<dbReference type="InterPro" id="IPR036895">
    <property type="entry name" value="Uracil-DNA_glycosylase-like_sf"/>
</dbReference>
<dbReference type="AlphaFoldDB" id="A0A381RAB0"/>
<feature type="region of interest" description="Disordered" evidence="1">
    <location>
        <begin position="297"/>
        <end position="317"/>
    </location>
</feature>